<sequence length="358" mass="39754">MDLIPNLPNDIALDCLTRVSYKQFATISSVCKGWNAEISLPEFRRHRKAAGFSEQLLVLSQACVDQSRESGGLKRLANLVYRVTLLELGSGRWFTLPPIPEFPNGLPLFCRLSAAGSDLVVIGGLDAVNFEVLNSVFVFNFVSATWRRGADMPGERRLMFGCAPDGNRTVYVAGGHDGDKNALKSAMTYDVERDEWVLLPDMSRERDECQAVFHRGKFHVVGGYCTNTQGRFERHAEIFDVDTGKWNPVEEEFLESATCPRTVTCGGDDVEGDLYMCLEGDVLALRNGTWRRVAKLIADAINVAYVTAGQGKLLAIGSARFGEPHMSYVLDLKSYKWTKMETPEAFSGHIQSGCYLEI</sequence>
<name>A0ACC1Y4T3_MELAZ</name>
<proteinExistence type="predicted"/>
<evidence type="ECO:0000313" key="2">
    <source>
        <dbReference type="Proteomes" id="UP001164539"/>
    </source>
</evidence>
<comment type="caution">
    <text evidence="1">The sequence shown here is derived from an EMBL/GenBank/DDBJ whole genome shotgun (WGS) entry which is preliminary data.</text>
</comment>
<evidence type="ECO:0000313" key="1">
    <source>
        <dbReference type="EMBL" id="KAJ4718193.1"/>
    </source>
</evidence>
<gene>
    <name evidence="1" type="ORF">OWV82_009907</name>
</gene>
<reference evidence="1 2" key="1">
    <citation type="journal article" date="2023" name="Science">
        <title>Complex scaffold remodeling in plant triterpene biosynthesis.</title>
        <authorList>
            <person name="De La Pena R."/>
            <person name="Hodgson H."/>
            <person name="Liu J.C."/>
            <person name="Stephenson M.J."/>
            <person name="Martin A.C."/>
            <person name="Owen C."/>
            <person name="Harkess A."/>
            <person name="Leebens-Mack J."/>
            <person name="Jimenez L.E."/>
            <person name="Osbourn A."/>
            <person name="Sattely E.S."/>
        </authorList>
    </citation>
    <scope>NUCLEOTIDE SEQUENCE [LARGE SCALE GENOMIC DNA]</scope>
    <source>
        <strain evidence="2">cv. JPN11</strain>
        <tissue evidence="1">Leaf</tissue>
    </source>
</reference>
<organism evidence="1 2">
    <name type="scientific">Melia azedarach</name>
    <name type="common">Chinaberry tree</name>
    <dbReference type="NCBI Taxonomy" id="155640"/>
    <lineage>
        <taxon>Eukaryota</taxon>
        <taxon>Viridiplantae</taxon>
        <taxon>Streptophyta</taxon>
        <taxon>Embryophyta</taxon>
        <taxon>Tracheophyta</taxon>
        <taxon>Spermatophyta</taxon>
        <taxon>Magnoliopsida</taxon>
        <taxon>eudicotyledons</taxon>
        <taxon>Gunneridae</taxon>
        <taxon>Pentapetalae</taxon>
        <taxon>rosids</taxon>
        <taxon>malvids</taxon>
        <taxon>Sapindales</taxon>
        <taxon>Meliaceae</taxon>
        <taxon>Melia</taxon>
    </lineage>
</organism>
<protein>
    <submittedName>
        <fullName evidence="1">F-box/kelch-repeat protein</fullName>
    </submittedName>
</protein>
<dbReference type="EMBL" id="CM051398">
    <property type="protein sequence ID" value="KAJ4718193.1"/>
    <property type="molecule type" value="Genomic_DNA"/>
</dbReference>
<dbReference type="Proteomes" id="UP001164539">
    <property type="component" value="Chromosome 5"/>
</dbReference>
<keyword evidence="2" id="KW-1185">Reference proteome</keyword>
<accession>A0ACC1Y4T3</accession>